<evidence type="ECO:0000313" key="3">
    <source>
        <dbReference type="Proteomes" id="UP000503129"/>
    </source>
</evidence>
<dbReference type="KEGG" id="bsen:DP114_28465"/>
<dbReference type="AlphaFoldDB" id="A0A856MQJ0"/>
<dbReference type="EMBL" id="CP030118">
    <property type="protein sequence ID" value="QDL11306.1"/>
    <property type="molecule type" value="Genomic_DNA"/>
</dbReference>
<accession>A0A856MQJ0</accession>
<dbReference type="Proteomes" id="UP000503129">
    <property type="component" value="Chromosome"/>
</dbReference>
<name>A0A856MQJ0_9CYAN</name>
<evidence type="ECO:0000256" key="1">
    <source>
        <dbReference type="SAM" id="MobiDB-lite"/>
    </source>
</evidence>
<feature type="region of interest" description="Disordered" evidence="1">
    <location>
        <begin position="61"/>
        <end position="80"/>
    </location>
</feature>
<dbReference type="RefSeq" id="WP_169263359.1">
    <property type="nucleotide sequence ID" value="NZ_CAWOXK010000001.1"/>
</dbReference>
<evidence type="ECO:0000313" key="2">
    <source>
        <dbReference type="EMBL" id="QDL11306.1"/>
    </source>
</evidence>
<organism evidence="2 3">
    <name type="scientific">Brasilonema sennae CENA114</name>
    <dbReference type="NCBI Taxonomy" id="415709"/>
    <lineage>
        <taxon>Bacteria</taxon>
        <taxon>Bacillati</taxon>
        <taxon>Cyanobacteriota</taxon>
        <taxon>Cyanophyceae</taxon>
        <taxon>Nostocales</taxon>
        <taxon>Scytonemataceae</taxon>
        <taxon>Brasilonema</taxon>
        <taxon>Bromeliae group (in: Brasilonema)</taxon>
    </lineage>
</organism>
<protein>
    <submittedName>
        <fullName evidence="2">Uncharacterized protein</fullName>
    </submittedName>
</protein>
<proteinExistence type="predicted"/>
<sequence>MDIVTLTTFLTPFLPYLLKVGEKAAEETGKELGKGFGANAWEKAKALWTKLLPKIETKPMAKGAAQELASSPDDSDAKETLQKQLKKLLDEDKNLAAEIARLMQEDSEAISKVVNSFNQTISGNDNTVQNTAGDGNKVFGRVGDGATIN</sequence>
<keyword evidence="3" id="KW-1185">Reference proteome</keyword>
<reference evidence="2 3" key="1">
    <citation type="submission" date="2018-06" db="EMBL/GenBank/DDBJ databases">
        <title>Comparative genomics of Brasilonema spp. strains.</title>
        <authorList>
            <person name="Alvarenga D.O."/>
            <person name="Fiore M.F."/>
            <person name="Varani A.M."/>
        </authorList>
    </citation>
    <scope>NUCLEOTIDE SEQUENCE [LARGE SCALE GENOMIC DNA]</scope>
    <source>
        <strain evidence="2 3">CENA114</strain>
    </source>
</reference>
<gene>
    <name evidence="2" type="ORF">DP114_28465</name>
</gene>